<proteinExistence type="predicted"/>
<dbReference type="OrthoDB" id="9798371at2"/>
<dbReference type="SUPFAM" id="SSF102705">
    <property type="entry name" value="NIF3 (NGG1p interacting factor 3)-like"/>
    <property type="match status" value="1"/>
</dbReference>
<protein>
    <submittedName>
        <fullName evidence="1">NGG1p interacting factor NIF3</fullName>
    </submittedName>
</protein>
<keyword evidence="2" id="KW-1185">Reference proteome</keyword>
<dbReference type="EMBL" id="WBXO01000011">
    <property type="protein sequence ID" value="KAB2951575.1"/>
    <property type="molecule type" value="Genomic_DNA"/>
</dbReference>
<dbReference type="RefSeq" id="WP_151621368.1">
    <property type="nucleotide sequence ID" value="NZ_WBXO01000011.1"/>
</dbReference>
<comment type="caution">
    <text evidence="1">The sequence shown here is derived from an EMBL/GenBank/DDBJ whole genome shotgun (WGS) entry which is preliminary data.</text>
</comment>
<sequence length="320" mass="35282">MKLQEIYQLMVSMGVDADPRGRQQVESQLAERQKEYEKLKEAEREDYNIDSLQNPYSDTAILYGDGNRQVKRLLVGIDVEVGEVLLADRLREKGNPIDLVVAHHPEGKALSALHQVMHMQEDLLHRLGVPVNVAEGIMASRIGEVKRGLAPLNHNRAVDAAAILDLPIMCVHTPADNQVQTFLQRMIDERNPQKVSDILKLLKEIPEYKSAAKRGSGPTLFAGRKDGRCGKVVVDMTGGTSGSEEAYAKLAQAGVGTIVGMHMGEKHRKEAEKYHINVVIAGHMASDSLGMNLLLDALERQGLEIVPCAGMIRFSRNIKG</sequence>
<reference evidence="1 2" key="1">
    <citation type="submission" date="2019-10" db="EMBL/GenBank/DDBJ databases">
        <title>Whole-genome sequence of the extremophile Heliorestis acidaminivorans DSM 24790.</title>
        <authorList>
            <person name="Kyndt J.A."/>
            <person name="Meyer T.E."/>
        </authorList>
    </citation>
    <scope>NUCLEOTIDE SEQUENCE [LARGE SCALE GENOMIC DNA]</scope>
    <source>
        <strain evidence="1 2">DSM 24790</strain>
    </source>
</reference>
<dbReference type="Proteomes" id="UP000468766">
    <property type="component" value="Unassembled WGS sequence"/>
</dbReference>
<dbReference type="InterPro" id="IPR036069">
    <property type="entry name" value="DUF34/NIF3_sf"/>
</dbReference>
<dbReference type="AlphaFoldDB" id="A0A6I0ES41"/>
<evidence type="ECO:0000313" key="1">
    <source>
        <dbReference type="EMBL" id="KAB2951575.1"/>
    </source>
</evidence>
<name>A0A6I0ES41_9FIRM</name>
<evidence type="ECO:0000313" key="2">
    <source>
        <dbReference type="Proteomes" id="UP000468766"/>
    </source>
</evidence>
<organism evidence="1 2">
    <name type="scientific">Heliorestis acidaminivorans</name>
    <dbReference type="NCBI Taxonomy" id="553427"/>
    <lineage>
        <taxon>Bacteria</taxon>
        <taxon>Bacillati</taxon>
        <taxon>Bacillota</taxon>
        <taxon>Clostridia</taxon>
        <taxon>Eubacteriales</taxon>
        <taxon>Heliobacteriaceae</taxon>
        <taxon>Heliorestis</taxon>
    </lineage>
</organism>
<accession>A0A6I0ES41</accession>
<gene>
    <name evidence="1" type="ORF">F9B85_12295</name>
</gene>